<protein>
    <submittedName>
        <fullName evidence="1">Uncharacterized protein</fullName>
    </submittedName>
</protein>
<gene>
    <name evidence="1" type="ORF">SAMN02745126_04016</name>
</gene>
<dbReference type="Pfam" id="PF25708">
    <property type="entry name" value="Phage_T7_Gp5_9"/>
    <property type="match status" value="1"/>
</dbReference>
<keyword evidence="2" id="KW-1185">Reference proteome</keyword>
<organism evidence="1 2">
    <name type="scientific">Enhydrobacter aerosaccus</name>
    <dbReference type="NCBI Taxonomy" id="225324"/>
    <lineage>
        <taxon>Bacteria</taxon>
        <taxon>Pseudomonadati</taxon>
        <taxon>Pseudomonadota</taxon>
        <taxon>Alphaproteobacteria</taxon>
        <taxon>Hyphomicrobiales</taxon>
        <taxon>Enhydrobacter</taxon>
    </lineage>
</organism>
<dbReference type="InterPro" id="IPR058007">
    <property type="entry name" value="Gp5.9"/>
</dbReference>
<evidence type="ECO:0000313" key="2">
    <source>
        <dbReference type="Proteomes" id="UP000190092"/>
    </source>
</evidence>
<evidence type="ECO:0000313" key="1">
    <source>
        <dbReference type="EMBL" id="SKA18003.1"/>
    </source>
</evidence>
<sequence>MMHLEAIIERNKGEPETVEITKAEYERLLRSRKRLRCLEAAGVFNWEGYGEAIQLEDEEG</sequence>
<name>A0A1T4RPX0_9HYPH</name>
<dbReference type="Proteomes" id="UP000190092">
    <property type="component" value="Unassembled WGS sequence"/>
</dbReference>
<dbReference type="EMBL" id="FUWJ01000005">
    <property type="protein sequence ID" value="SKA18003.1"/>
    <property type="molecule type" value="Genomic_DNA"/>
</dbReference>
<reference evidence="2" key="1">
    <citation type="submission" date="2017-02" db="EMBL/GenBank/DDBJ databases">
        <authorList>
            <person name="Varghese N."/>
            <person name="Submissions S."/>
        </authorList>
    </citation>
    <scope>NUCLEOTIDE SEQUENCE [LARGE SCALE GENOMIC DNA]</scope>
    <source>
        <strain evidence="2">ATCC 27094</strain>
    </source>
</reference>
<proteinExistence type="predicted"/>
<accession>A0A1T4RPX0</accession>
<dbReference type="RefSeq" id="WP_085935687.1">
    <property type="nucleotide sequence ID" value="NZ_FUWJ01000005.1"/>
</dbReference>
<dbReference type="STRING" id="225324.SAMN02745126_04016"/>
<dbReference type="AlphaFoldDB" id="A0A1T4RPX0"/>